<gene>
    <name evidence="1" type="ORF">NE619_04915</name>
</gene>
<accession>A0ABT1RLK3</accession>
<keyword evidence="2" id="KW-1185">Reference proteome</keyword>
<comment type="caution">
    <text evidence="1">The sequence shown here is derived from an EMBL/GenBank/DDBJ whole genome shotgun (WGS) entry which is preliminary data.</text>
</comment>
<name>A0ABT1RLK3_9FIRM</name>
<protein>
    <submittedName>
        <fullName evidence="1">Uncharacterized protein</fullName>
    </submittedName>
</protein>
<reference evidence="1 2" key="1">
    <citation type="submission" date="2022-06" db="EMBL/GenBank/DDBJ databases">
        <title>Isolation of gut microbiota from human fecal samples.</title>
        <authorList>
            <person name="Pamer E.G."/>
            <person name="Barat B."/>
            <person name="Waligurski E."/>
            <person name="Medina S."/>
            <person name="Paddock L."/>
            <person name="Mostad J."/>
        </authorList>
    </citation>
    <scope>NUCLEOTIDE SEQUENCE [LARGE SCALE GENOMIC DNA]</scope>
    <source>
        <strain evidence="1 2">SL.3.17</strain>
    </source>
</reference>
<proteinExistence type="predicted"/>
<evidence type="ECO:0000313" key="2">
    <source>
        <dbReference type="Proteomes" id="UP001524502"/>
    </source>
</evidence>
<dbReference type="EMBL" id="JANFXK010000004">
    <property type="protein sequence ID" value="MCQ4636059.1"/>
    <property type="molecule type" value="Genomic_DNA"/>
</dbReference>
<evidence type="ECO:0000313" key="1">
    <source>
        <dbReference type="EMBL" id="MCQ4636059.1"/>
    </source>
</evidence>
<dbReference type="Proteomes" id="UP001524502">
    <property type="component" value="Unassembled WGS sequence"/>
</dbReference>
<dbReference type="PROSITE" id="PS51257">
    <property type="entry name" value="PROKAR_LIPOPROTEIN"/>
    <property type="match status" value="1"/>
</dbReference>
<dbReference type="RefSeq" id="WP_256131248.1">
    <property type="nucleotide sequence ID" value="NZ_JANFXK010000004.1"/>
</dbReference>
<organism evidence="1 2">
    <name type="scientific">Anaerovorax odorimutans</name>
    <dbReference type="NCBI Taxonomy" id="109327"/>
    <lineage>
        <taxon>Bacteria</taxon>
        <taxon>Bacillati</taxon>
        <taxon>Bacillota</taxon>
        <taxon>Clostridia</taxon>
        <taxon>Peptostreptococcales</taxon>
        <taxon>Anaerovoracaceae</taxon>
        <taxon>Anaerovorax</taxon>
    </lineage>
</organism>
<sequence>MKKRSGAILCVCAIVFAAIMISGCSVKMEEPVFVKNLICTEDMDVDIMYISGMTGEKKVKSVEIPDAPKGIETVVYDEESETISGYSLHTIHMGVSSDNLNEDSGLAEPLAFSRLNITWDDGTETVADVGTIEIRSVKQQGLQLIGEEKNDQQGKSLQWTSSDFQAEKKLNITGVNIPYQEKLEPIISNITINQVPIAEIDSKHPIKLEKGDTCTVSYSCDEGYKFPYGRVAIDAQLIGVDEQGNKQAALVHMQPDPWIEEDISGYLKTVKEQ</sequence>